<feature type="binding site" evidence="7">
    <location>
        <begin position="5"/>
        <end position="10"/>
    </location>
    <ligand>
        <name>substrate</name>
    </ligand>
</feature>
<evidence type="ECO:0000256" key="2">
    <source>
        <dbReference type="ARBA" id="ARBA00022723"/>
    </source>
</evidence>
<dbReference type="Gene3D" id="3.90.950.10">
    <property type="match status" value="1"/>
</dbReference>
<sequence length="191" mass="21077">MAFVTRNKHKFEEASYVLSHFGVRVVQVDLERVEIQSDDLSEIALTGAKQASLRLGRAVVVEDAGLFVDALNGFPGPYSSYVFRTIGIRGILKLMSGVGDRRARFESAVAYCDPSGECRVFRGVALGVIALEPRGSGGFGFDPIFIPDEGGGLTYAEMSFERKCEISHRAKAFKAFGEWFTSCMRNKLKYL</sequence>
<dbReference type="PANTHER" id="PTHR11067">
    <property type="entry name" value="INOSINE TRIPHOSPHATE PYROPHOSPHATASE/HAM1 PROTEIN"/>
    <property type="match status" value="1"/>
</dbReference>
<dbReference type="Pfam" id="PF01725">
    <property type="entry name" value="Ham1p_like"/>
    <property type="match status" value="1"/>
</dbReference>
<comment type="subunit">
    <text evidence="7">Homodimer.</text>
</comment>
<feature type="binding site" evidence="7">
    <location>
        <begin position="168"/>
        <end position="169"/>
    </location>
    <ligand>
        <name>substrate</name>
    </ligand>
</feature>
<comment type="caution">
    <text evidence="9">The sequence shown here is derived from an EMBL/GenBank/DDBJ whole genome shotgun (WGS) entry which is preliminary data.</text>
</comment>
<dbReference type="CDD" id="cd00515">
    <property type="entry name" value="HAM1"/>
    <property type="match status" value="1"/>
</dbReference>
<feature type="binding site" evidence="7">
    <location>
        <position position="64"/>
    </location>
    <ligand>
        <name>substrate</name>
    </ligand>
</feature>
<keyword evidence="6 7" id="KW-0546">Nucleotide metabolism</keyword>
<dbReference type="Proteomes" id="UP000268446">
    <property type="component" value="Unassembled WGS sequence"/>
</dbReference>
<evidence type="ECO:0000256" key="3">
    <source>
        <dbReference type="ARBA" id="ARBA00022741"/>
    </source>
</evidence>
<comment type="catalytic activity">
    <reaction evidence="7">
        <text>dITP + H2O = dIMP + diphosphate + H(+)</text>
        <dbReference type="Rhea" id="RHEA:28342"/>
        <dbReference type="ChEBI" id="CHEBI:15377"/>
        <dbReference type="ChEBI" id="CHEBI:15378"/>
        <dbReference type="ChEBI" id="CHEBI:33019"/>
        <dbReference type="ChEBI" id="CHEBI:61194"/>
        <dbReference type="ChEBI" id="CHEBI:61382"/>
        <dbReference type="EC" id="3.6.1.66"/>
    </reaction>
</comment>
<feature type="binding site" evidence="7">
    <location>
        <position position="34"/>
    </location>
    <ligand>
        <name>Mg(2+)</name>
        <dbReference type="ChEBI" id="CHEBI:18420"/>
    </ligand>
</feature>
<comment type="catalytic activity">
    <reaction evidence="7">
        <text>ITP + H2O = IMP + diphosphate + H(+)</text>
        <dbReference type="Rhea" id="RHEA:29399"/>
        <dbReference type="ChEBI" id="CHEBI:15377"/>
        <dbReference type="ChEBI" id="CHEBI:15378"/>
        <dbReference type="ChEBI" id="CHEBI:33019"/>
        <dbReference type="ChEBI" id="CHEBI:58053"/>
        <dbReference type="ChEBI" id="CHEBI:61402"/>
        <dbReference type="EC" id="3.6.1.66"/>
    </reaction>
</comment>
<evidence type="ECO:0000256" key="5">
    <source>
        <dbReference type="ARBA" id="ARBA00022842"/>
    </source>
</evidence>
<dbReference type="GO" id="GO:0005737">
    <property type="term" value="C:cytoplasm"/>
    <property type="evidence" value="ECO:0007669"/>
    <property type="project" value="TreeGrafter"/>
</dbReference>
<comment type="catalytic activity">
    <reaction evidence="7">
        <text>XTP + H2O = XMP + diphosphate + H(+)</text>
        <dbReference type="Rhea" id="RHEA:28610"/>
        <dbReference type="ChEBI" id="CHEBI:15377"/>
        <dbReference type="ChEBI" id="CHEBI:15378"/>
        <dbReference type="ChEBI" id="CHEBI:33019"/>
        <dbReference type="ChEBI" id="CHEBI:57464"/>
        <dbReference type="ChEBI" id="CHEBI:61314"/>
        <dbReference type="EC" id="3.6.1.66"/>
    </reaction>
</comment>
<keyword evidence="2 7" id="KW-0479">Metal-binding</keyword>
<reference evidence="9 10" key="1">
    <citation type="submission" date="2018-06" db="EMBL/GenBank/DDBJ databases">
        <title>Extensive metabolic versatility and redundancy in microbially diverse, dynamic hydrothermal sediments.</title>
        <authorList>
            <person name="Dombrowski N."/>
            <person name="Teske A."/>
            <person name="Baker B.J."/>
        </authorList>
    </citation>
    <scope>NUCLEOTIDE SEQUENCE [LARGE SCALE GENOMIC DNA]</scope>
    <source>
        <strain evidence="9">B29_G17</strain>
    </source>
</reference>
<dbReference type="NCBIfam" id="NF011396">
    <property type="entry name" value="PRK14821.1"/>
    <property type="match status" value="1"/>
</dbReference>
<dbReference type="GO" id="GO:0036220">
    <property type="term" value="F:ITP diphosphatase activity"/>
    <property type="evidence" value="ECO:0007669"/>
    <property type="project" value="UniProtKB-UniRule"/>
</dbReference>
<dbReference type="EMBL" id="QMQZ01000002">
    <property type="protein sequence ID" value="RLE52362.1"/>
    <property type="molecule type" value="Genomic_DNA"/>
</dbReference>
<evidence type="ECO:0000256" key="6">
    <source>
        <dbReference type="ARBA" id="ARBA00023080"/>
    </source>
</evidence>
<protein>
    <recommendedName>
        <fullName evidence="7">dITP/XTP pyrophosphatase</fullName>
        <ecNumber evidence="7">3.6.1.66</ecNumber>
    </recommendedName>
    <alternativeName>
        <fullName evidence="7">Non-canonical purine NTP pyrophosphatase</fullName>
    </alternativeName>
    <alternativeName>
        <fullName evidence="7">Non-standard purine NTP pyrophosphatase</fullName>
    </alternativeName>
    <alternativeName>
        <fullName evidence="7">Nucleoside-triphosphate diphosphatase</fullName>
    </alternativeName>
    <alternativeName>
        <fullName evidence="7">Nucleoside-triphosphate pyrophosphatase</fullName>
        <shortName evidence="7">NTPase</shortName>
    </alternativeName>
</protein>
<evidence type="ECO:0000256" key="4">
    <source>
        <dbReference type="ARBA" id="ARBA00022801"/>
    </source>
</evidence>
<gene>
    <name evidence="9" type="primary">rdgB</name>
    <name evidence="9" type="ORF">DRJ20_00225</name>
</gene>
<dbReference type="EC" id="3.6.1.66" evidence="7"/>
<accession>A0A497EZ88</accession>
<evidence type="ECO:0000313" key="10">
    <source>
        <dbReference type="Proteomes" id="UP000268446"/>
    </source>
</evidence>
<dbReference type="NCBIfam" id="TIGR00042">
    <property type="entry name" value="RdgB/HAM1 family non-canonical purine NTP pyrophosphatase"/>
    <property type="match status" value="1"/>
</dbReference>
<evidence type="ECO:0000313" key="9">
    <source>
        <dbReference type="EMBL" id="RLE52362.1"/>
    </source>
</evidence>
<feature type="binding site" evidence="7">
    <location>
        <position position="163"/>
    </location>
    <ligand>
        <name>substrate</name>
    </ligand>
</feature>
<dbReference type="InterPro" id="IPR029001">
    <property type="entry name" value="ITPase-like_fam"/>
</dbReference>
<dbReference type="GO" id="GO:0017111">
    <property type="term" value="F:ribonucleoside triphosphate phosphatase activity"/>
    <property type="evidence" value="ECO:0007669"/>
    <property type="project" value="InterPro"/>
</dbReference>
<comment type="function">
    <text evidence="7">Pyrophosphatase that catalyzes the hydrolysis of nucleoside triphosphates to their monophosphate derivatives, with a high preference for the non-canonical purine nucleotides XTP (xanthosine triphosphate), dITP (deoxyinosine triphosphate) and ITP. Seems to function as a house-cleaning enzyme that removes non-canonical purine nucleotides from the nucleotide pool, thus preventing their incorporation into DNA/RNA and avoiding chromosomal lesions.</text>
</comment>
<dbReference type="InterPro" id="IPR020922">
    <property type="entry name" value="dITP/XTP_pyrophosphatase"/>
</dbReference>
<feature type="binding site" evidence="7">
    <location>
        <position position="63"/>
    </location>
    <ligand>
        <name>Mg(2+)</name>
        <dbReference type="ChEBI" id="CHEBI:18420"/>
    </ligand>
</feature>
<evidence type="ECO:0000256" key="1">
    <source>
        <dbReference type="ARBA" id="ARBA00008023"/>
    </source>
</evidence>
<comment type="cofactor">
    <cofactor evidence="7">
        <name>Mg(2+)</name>
        <dbReference type="ChEBI" id="CHEBI:18420"/>
    </cofactor>
    <text evidence="7">Binds 1 Mg(2+) ion per subunit.</text>
</comment>
<evidence type="ECO:0000256" key="8">
    <source>
        <dbReference type="RuleBase" id="RU003781"/>
    </source>
</evidence>
<organism evidence="9 10">
    <name type="scientific">Thermoproteota archaeon</name>
    <dbReference type="NCBI Taxonomy" id="2056631"/>
    <lineage>
        <taxon>Archaea</taxon>
        <taxon>Thermoproteota</taxon>
    </lineage>
</organism>
<feature type="binding site" evidence="7">
    <location>
        <begin position="139"/>
        <end position="142"/>
    </location>
    <ligand>
        <name>substrate</name>
    </ligand>
</feature>
<dbReference type="PANTHER" id="PTHR11067:SF9">
    <property type="entry name" value="INOSINE TRIPHOSPHATE PYROPHOSPHATASE"/>
    <property type="match status" value="1"/>
</dbReference>
<keyword evidence="3 7" id="KW-0547">Nucleotide-binding</keyword>
<proteinExistence type="inferred from homology"/>
<dbReference type="GO" id="GO:0009117">
    <property type="term" value="P:nucleotide metabolic process"/>
    <property type="evidence" value="ECO:0007669"/>
    <property type="project" value="UniProtKB-KW"/>
</dbReference>
<dbReference type="GO" id="GO:0009146">
    <property type="term" value="P:purine nucleoside triphosphate catabolic process"/>
    <property type="evidence" value="ECO:0007669"/>
    <property type="project" value="UniProtKB-UniRule"/>
</dbReference>
<dbReference type="SUPFAM" id="SSF52972">
    <property type="entry name" value="ITPase-like"/>
    <property type="match status" value="1"/>
</dbReference>
<feature type="active site" description="Proton acceptor" evidence="7">
    <location>
        <position position="63"/>
    </location>
</feature>
<dbReference type="AlphaFoldDB" id="A0A497EZ88"/>
<dbReference type="HAMAP" id="MF_01405">
    <property type="entry name" value="Non_canon_purine_NTPase"/>
    <property type="match status" value="1"/>
</dbReference>
<dbReference type="GO" id="GO:0046872">
    <property type="term" value="F:metal ion binding"/>
    <property type="evidence" value="ECO:0007669"/>
    <property type="project" value="UniProtKB-KW"/>
</dbReference>
<name>A0A497EZ88_9CREN</name>
<dbReference type="InterPro" id="IPR002637">
    <property type="entry name" value="RdgB/HAM1"/>
</dbReference>
<dbReference type="GO" id="GO:0000166">
    <property type="term" value="F:nucleotide binding"/>
    <property type="evidence" value="ECO:0007669"/>
    <property type="project" value="UniProtKB-KW"/>
</dbReference>
<dbReference type="GO" id="GO:0035870">
    <property type="term" value="F:dITP diphosphatase activity"/>
    <property type="evidence" value="ECO:0007669"/>
    <property type="project" value="UniProtKB-UniRule"/>
</dbReference>
<dbReference type="GO" id="GO:0036222">
    <property type="term" value="F:XTP diphosphatase activity"/>
    <property type="evidence" value="ECO:0007669"/>
    <property type="project" value="UniProtKB-UniRule"/>
</dbReference>
<keyword evidence="4 7" id="KW-0378">Hydrolase</keyword>
<comment type="similarity">
    <text evidence="1 7 8">Belongs to the HAM1 NTPase family.</text>
</comment>
<evidence type="ECO:0000256" key="7">
    <source>
        <dbReference type="HAMAP-Rule" id="MF_01405"/>
    </source>
</evidence>
<keyword evidence="5 7" id="KW-0460">Magnesium</keyword>